<gene>
    <name evidence="6" type="ORF">KQ657_001642</name>
</gene>
<keyword evidence="7" id="KW-1185">Reference proteome</keyword>
<keyword evidence="3" id="KW-0732">Signal</keyword>
<evidence type="ECO:0000259" key="5">
    <source>
        <dbReference type="Pfam" id="PF05730"/>
    </source>
</evidence>
<evidence type="ECO:0000256" key="2">
    <source>
        <dbReference type="ARBA" id="ARBA00022525"/>
    </source>
</evidence>
<protein>
    <recommendedName>
        <fullName evidence="5">CFEM domain-containing protein</fullName>
    </recommendedName>
</protein>
<dbReference type="InterPro" id="IPR008427">
    <property type="entry name" value="Extracellular_membr_CFEM_dom"/>
</dbReference>
<comment type="subcellular location">
    <subcellularLocation>
        <location evidence="1">Secreted</location>
    </subcellularLocation>
</comment>
<name>A0A9P7V711_9ASCO</name>
<dbReference type="GeneID" id="66115016"/>
<comment type="caution">
    <text evidence="6">The sequence shown here is derived from an EMBL/GenBank/DDBJ whole genome shotgun (WGS) entry which is preliminary data.</text>
</comment>
<sequence length="288" mass="31667">MLHSTPPACFLSCINELSHQCRSLSDITCLCGKSDLLLGCLVDICPYGTFESARDHYFGTCLEHKYQINPPQGQSPPFWNPPPPVASPSVTFQTVSSTITTAVTSSRPTPRPIITAFVSDSFSSPLNSSPNFPYASLSTLALASPGESNLVELALPPTVDREYQDIEFCEWEETKSTDSQGNLIILRKPIDIPEKYKPAPNMKLDEPTKVVYILKYVTEGATGSIPVPVTVATKTQLSIGNQVALSTTISKSMPRYHTKRMQVIRRMKHPGPSPVSLQTEVIYEGYIE</sequence>
<dbReference type="OrthoDB" id="3998031at2759"/>
<evidence type="ECO:0000256" key="3">
    <source>
        <dbReference type="ARBA" id="ARBA00022729"/>
    </source>
</evidence>
<dbReference type="Pfam" id="PF05730">
    <property type="entry name" value="CFEM"/>
    <property type="match status" value="1"/>
</dbReference>
<feature type="domain" description="CFEM" evidence="5">
    <location>
        <begin position="4"/>
        <end position="56"/>
    </location>
</feature>
<dbReference type="RefSeq" id="XP_043048095.1">
    <property type="nucleotide sequence ID" value="XM_043192431.1"/>
</dbReference>
<accession>A0A9P7V711</accession>
<dbReference type="EMBL" id="JAHMUF010000017">
    <property type="protein sequence ID" value="KAG7192545.1"/>
    <property type="molecule type" value="Genomic_DNA"/>
</dbReference>
<reference evidence="6" key="1">
    <citation type="submission" date="2021-03" db="EMBL/GenBank/DDBJ databases">
        <authorList>
            <person name="Palmer J.M."/>
        </authorList>
    </citation>
    <scope>NUCLEOTIDE SEQUENCE</scope>
    <source>
        <strain evidence="6">ARV_011</strain>
    </source>
</reference>
<keyword evidence="2" id="KW-0964">Secreted</keyword>
<dbReference type="GO" id="GO:0005576">
    <property type="term" value="C:extracellular region"/>
    <property type="evidence" value="ECO:0007669"/>
    <property type="project" value="UniProtKB-SubCell"/>
</dbReference>
<evidence type="ECO:0000256" key="4">
    <source>
        <dbReference type="ARBA" id="ARBA00023157"/>
    </source>
</evidence>
<evidence type="ECO:0000313" key="6">
    <source>
        <dbReference type="EMBL" id="KAG7192545.1"/>
    </source>
</evidence>
<evidence type="ECO:0000256" key="1">
    <source>
        <dbReference type="ARBA" id="ARBA00004613"/>
    </source>
</evidence>
<proteinExistence type="predicted"/>
<dbReference type="Proteomes" id="UP000790833">
    <property type="component" value="Unassembled WGS sequence"/>
</dbReference>
<evidence type="ECO:0000313" key="7">
    <source>
        <dbReference type="Proteomes" id="UP000790833"/>
    </source>
</evidence>
<dbReference type="AlphaFoldDB" id="A0A9P7V711"/>
<keyword evidence="4" id="KW-1015">Disulfide bond</keyword>
<organism evidence="6 7">
    <name type="scientific">Scheffersomyces spartinae</name>
    <dbReference type="NCBI Taxonomy" id="45513"/>
    <lineage>
        <taxon>Eukaryota</taxon>
        <taxon>Fungi</taxon>
        <taxon>Dikarya</taxon>
        <taxon>Ascomycota</taxon>
        <taxon>Saccharomycotina</taxon>
        <taxon>Pichiomycetes</taxon>
        <taxon>Debaryomycetaceae</taxon>
        <taxon>Scheffersomyces</taxon>
    </lineage>
</organism>